<gene>
    <name evidence="2" type="ORF">BSL78_02598</name>
</gene>
<keyword evidence="3" id="KW-1185">Reference proteome</keyword>
<feature type="domain" description="BAH" evidence="1">
    <location>
        <begin position="1"/>
        <end position="118"/>
    </location>
</feature>
<protein>
    <submittedName>
        <fullName evidence="2">Putative trinucleotide repeat-containing protein 18 protein isoform X 4</fullName>
    </submittedName>
</protein>
<dbReference type="STRING" id="307972.A0A2G8LJQ7"/>
<dbReference type="InterPro" id="IPR052429">
    <property type="entry name" value="BAH_domain_protein"/>
</dbReference>
<sequence length="123" mass="14015">MCSIPVDGRPHLPYIGRIESMWESWGSIMVVRVKWFYHPEETKGCAANIEGKMALYQSSHVDENDIQTISPICEVLSREEYKLSAMGKIPKNSVIDNEDIYYLAGTTTQQRGVCQHSSEDIKF</sequence>
<dbReference type="InterPro" id="IPR043151">
    <property type="entry name" value="BAH_sf"/>
</dbReference>
<name>A0A2G8LJQ7_STIJA</name>
<organism evidence="2 3">
    <name type="scientific">Stichopus japonicus</name>
    <name type="common">Sea cucumber</name>
    <dbReference type="NCBI Taxonomy" id="307972"/>
    <lineage>
        <taxon>Eukaryota</taxon>
        <taxon>Metazoa</taxon>
        <taxon>Echinodermata</taxon>
        <taxon>Eleutherozoa</taxon>
        <taxon>Echinozoa</taxon>
        <taxon>Holothuroidea</taxon>
        <taxon>Aspidochirotacea</taxon>
        <taxon>Aspidochirotida</taxon>
        <taxon>Stichopodidae</taxon>
        <taxon>Apostichopus</taxon>
    </lineage>
</organism>
<evidence type="ECO:0000259" key="1">
    <source>
        <dbReference type="PROSITE" id="PS51038"/>
    </source>
</evidence>
<proteinExistence type="predicted"/>
<dbReference type="EMBL" id="MRZV01000055">
    <property type="protein sequence ID" value="PIK60489.1"/>
    <property type="molecule type" value="Genomic_DNA"/>
</dbReference>
<dbReference type="PANTHER" id="PTHR12505:SF24">
    <property type="entry name" value="PROTEIN WINGED EYE"/>
    <property type="match status" value="1"/>
</dbReference>
<dbReference type="Gene3D" id="2.30.30.490">
    <property type="match status" value="1"/>
</dbReference>
<dbReference type="InterPro" id="IPR001025">
    <property type="entry name" value="BAH_dom"/>
</dbReference>
<dbReference type="PANTHER" id="PTHR12505">
    <property type="entry name" value="PHD FINGER TRANSCRIPTION FACTOR"/>
    <property type="match status" value="1"/>
</dbReference>
<evidence type="ECO:0000313" key="2">
    <source>
        <dbReference type="EMBL" id="PIK60489.1"/>
    </source>
</evidence>
<dbReference type="Pfam" id="PF01426">
    <property type="entry name" value="BAH"/>
    <property type="match status" value="1"/>
</dbReference>
<evidence type="ECO:0000313" key="3">
    <source>
        <dbReference type="Proteomes" id="UP000230750"/>
    </source>
</evidence>
<dbReference type="PROSITE" id="PS51038">
    <property type="entry name" value="BAH"/>
    <property type="match status" value="1"/>
</dbReference>
<dbReference type="Proteomes" id="UP000230750">
    <property type="component" value="Unassembled WGS sequence"/>
</dbReference>
<dbReference type="GO" id="GO:0003682">
    <property type="term" value="F:chromatin binding"/>
    <property type="evidence" value="ECO:0007669"/>
    <property type="project" value="InterPro"/>
</dbReference>
<dbReference type="OrthoDB" id="6426227at2759"/>
<accession>A0A2G8LJQ7</accession>
<comment type="caution">
    <text evidence="2">The sequence shown here is derived from an EMBL/GenBank/DDBJ whole genome shotgun (WGS) entry which is preliminary data.</text>
</comment>
<reference evidence="2 3" key="1">
    <citation type="journal article" date="2017" name="PLoS Biol.">
        <title>The sea cucumber genome provides insights into morphological evolution and visceral regeneration.</title>
        <authorList>
            <person name="Zhang X."/>
            <person name="Sun L."/>
            <person name="Yuan J."/>
            <person name="Sun Y."/>
            <person name="Gao Y."/>
            <person name="Zhang L."/>
            <person name="Li S."/>
            <person name="Dai H."/>
            <person name="Hamel J.F."/>
            <person name="Liu C."/>
            <person name="Yu Y."/>
            <person name="Liu S."/>
            <person name="Lin W."/>
            <person name="Guo K."/>
            <person name="Jin S."/>
            <person name="Xu P."/>
            <person name="Storey K.B."/>
            <person name="Huan P."/>
            <person name="Zhang T."/>
            <person name="Zhou Y."/>
            <person name="Zhang J."/>
            <person name="Lin C."/>
            <person name="Li X."/>
            <person name="Xing L."/>
            <person name="Huo D."/>
            <person name="Sun M."/>
            <person name="Wang L."/>
            <person name="Mercier A."/>
            <person name="Li F."/>
            <person name="Yang H."/>
            <person name="Xiang J."/>
        </authorList>
    </citation>
    <scope>NUCLEOTIDE SEQUENCE [LARGE SCALE GENOMIC DNA]</scope>
    <source>
        <strain evidence="2">Shaxun</strain>
        <tissue evidence="2">Muscle</tissue>
    </source>
</reference>
<dbReference type="AlphaFoldDB" id="A0A2G8LJQ7"/>